<dbReference type="Ensembl" id="ENSNPET00000011189.1">
    <property type="protein sequence ID" value="ENSNPEP00000010911.1"/>
    <property type="gene ID" value="ENSNPEG00000008077.1"/>
</dbReference>
<reference evidence="11" key="1">
    <citation type="submission" date="2025-08" db="UniProtKB">
        <authorList>
            <consortium name="Ensembl"/>
        </authorList>
    </citation>
    <scope>IDENTIFICATION</scope>
</reference>
<evidence type="ECO:0000256" key="6">
    <source>
        <dbReference type="ARBA" id="ARBA00029434"/>
    </source>
</evidence>
<evidence type="ECO:0000313" key="12">
    <source>
        <dbReference type="Proteomes" id="UP000694420"/>
    </source>
</evidence>
<name>A0A8C7ECW8_NOTPE</name>
<evidence type="ECO:0000256" key="4">
    <source>
        <dbReference type="ARBA" id="ARBA00022448"/>
    </source>
</evidence>
<dbReference type="GO" id="GO:0046961">
    <property type="term" value="F:proton-transporting ATPase activity, rotational mechanism"/>
    <property type="evidence" value="ECO:0007669"/>
    <property type="project" value="InterPro"/>
</dbReference>
<dbReference type="Gene3D" id="1.10.287.3240">
    <property type="match status" value="1"/>
</dbReference>
<sequence length="203" mass="22665">MSGKDRIEIFPSRMAQTIMKARLKGAQTGRNLLKKKSDALTLRFRQILKKIIETKLLMGEVMREAAFSLAEAKFTAGDFSTTVIQNVNKAQVKIRAKKDNVAGVTLPVFEHYQEGGDSYELTGLARGGEQLAKLKRNYAKAVELLVELASLQVDGRKERCGGVLFLTSSQNWMKESERNSTGRYLKQDRAGLFLREPGCSECS</sequence>
<keyword evidence="4" id="KW-0813">Transport</keyword>
<protein>
    <recommendedName>
        <fullName evidence="3">V-type proton ATPase subunit D</fullName>
    </recommendedName>
    <alternativeName>
        <fullName evidence="2">V-type proton ATPase subunit d</fullName>
    </alternativeName>
    <alternativeName>
        <fullName evidence="7 8">Vacuolar proton pump subunit D</fullName>
    </alternativeName>
</protein>
<dbReference type="AlphaFoldDB" id="A0A8C7ECW8"/>
<dbReference type="GO" id="GO:0030665">
    <property type="term" value="C:clathrin-coated vesicle membrane"/>
    <property type="evidence" value="ECO:0007669"/>
    <property type="project" value="UniProtKB-SubCell"/>
</dbReference>
<organism evidence="11 12">
    <name type="scientific">Nothoprocta perdicaria</name>
    <name type="common">Chilean tinamou</name>
    <name type="synonym">Crypturus perdicarius</name>
    <dbReference type="NCBI Taxonomy" id="30464"/>
    <lineage>
        <taxon>Eukaryota</taxon>
        <taxon>Metazoa</taxon>
        <taxon>Chordata</taxon>
        <taxon>Craniata</taxon>
        <taxon>Vertebrata</taxon>
        <taxon>Euteleostomi</taxon>
        <taxon>Archelosauria</taxon>
        <taxon>Archosauria</taxon>
        <taxon>Dinosauria</taxon>
        <taxon>Saurischia</taxon>
        <taxon>Theropoda</taxon>
        <taxon>Coelurosauria</taxon>
        <taxon>Aves</taxon>
        <taxon>Palaeognathae</taxon>
        <taxon>Tinamiformes</taxon>
        <taxon>Tinamidae</taxon>
        <taxon>Nothoprocta</taxon>
    </lineage>
</organism>
<keyword evidence="5" id="KW-0406">Ion transport</keyword>
<evidence type="ECO:0000256" key="3">
    <source>
        <dbReference type="ARBA" id="ARBA00013417"/>
    </source>
</evidence>
<evidence type="ECO:0000256" key="10">
    <source>
        <dbReference type="ARBA" id="ARBA00046558"/>
    </source>
</evidence>
<evidence type="ECO:0000256" key="9">
    <source>
        <dbReference type="ARBA" id="ARBA00045802"/>
    </source>
</evidence>
<dbReference type="NCBIfam" id="TIGR00309">
    <property type="entry name" value="V_ATPase_subD"/>
    <property type="match status" value="1"/>
</dbReference>
<evidence type="ECO:0000256" key="8">
    <source>
        <dbReference type="ARBA" id="ARBA00030340"/>
    </source>
</evidence>
<comment type="subcellular location">
    <subcellularLocation>
        <location evidence="6">Cytoplasmic vesicle</location>
        <location evidence="6">Clathrin-coated vesicle membrane</location>
        <topology evidence="6">Peripheral membrane protein</topology>
    </subcellularLocation>
</comment>
<accession>A0A8C7ECW8</accession>
<dbReference type="PANTHER" id="PTHR11671">
    <property type="entry name" value="V-TYPE ATP SYNTHASE SUBUNIT D"/>
    <property type="match status" value="1"/>
</dbReference>
<comment type="subunit">
    <text evidence="10">V-ATPase is a heteromultimeric enzyme made up of two complexes: the ATP-hydrolytic V1 complex and the proton translocation V0 complex. The V1 complex consists of three catalytic AB heterodimers that form a heterohexamer, three peripheral stalks each consisting of EG heterodimers, one central rotor including subunits D and F, and the regulatory subunits C and H. The proton translocation complex V0 consists of the proton transport subunit a, a ring of proteolipid subunits c9c'', rotary subunit d, subunits e and f, and the accessory subunits ATP6AP1/Ac45 and ATP6AP2/PRR. Interacts with SNX10.</text>
</comment>
<gene>
    <name evidence="11" type="primary">ATP6V1D</name>
</gene>
<reference evidence="11" key="2">
    <citation type="submission" date="2025-09" db="UniProtKB">
        <authorList>
            <consortium name="Ensembl"/>
        </authorList>
    </citation>
    <scope>IDENTIFICATION</scope>
</reference>
<proteinExistence type="inferred from homology"/>
<evidence type="ECO:0000256" key="5">
    <source>
        <dbReference type="ARBA" id="ARBA00023065"/>
    </source>
</evidence>
<evidence type="ECO:0000256" key="7">
    <source>
        <dbReference type="ARBA" id="ARBA00030317"/>
    </source>
</evidence>
<dbReference type="Proteomes" id="UP000694420">
    <property type="component" value="Unplaced"/>
</dbReference>
<dbReference type="InterPro" id="IPR002699">
    <property type="entry name" value="V_ATPase_D"/>
</dbReference>
<evidence type="ECO:0000313" key="11">
    <source>
        <dbReference type="Ensembl" id="ENSNPEP00000010911.1"/>
    </source>
</evidence>
<evidence type="ECO:0000256" key="2">
    <source>
        <dbReference type="ARBA" id="ARBA00013354"/>
    </source>
</evidence>
<dbReference type="Pfam" id="PF01813">
    <property type="entry name" value="ATP-synt_D"/>
    <property type="match status" value="1"/>
</dbReference>
<comment type="similarity">
    <text evidence="1">Belongs to the V-ATPase D subunit family.</text>
</comment>
<evidence type="ECO:0000256" key="1">
    <source>
        <dbReference type="ARBA" id="ARBA00005850"/>
    </source>
</evidence>
<comment type="function">
    <text evidence="9">Subunit of the V1 complex of vacuolar(H+)-ATPase (V-ATPase), a multisubunit enzyme composed of a peripheral complex (V1) that hydrolyzes ATP and a membrane integral complex (V0) that translocates protons. V-ATPase is responsible for acidifying and maintaining the pH of intracellular compartments and in some cell types, is targeted to the plasma membrane, where it is responsible for acidifying the extracellular environment. May play a role in cilium biogenesis through regulation of the transport and the localization of proteins to the cilium.</text>
</comment>
<keyword evidence="12" id="KW-1185">Reference proteome</keyword>